<reference evidence="1 2" key="1">
    <citation type="submission" date="2021-10" db="EMBL/GenBank/DDBJ databases">
        <title>Collection of gut derived symbiotic bacterial strains cultured from healthy donors.</title>
        <authorList>
            <person name="Lin H."/>
            <person name="Littmann E."/>
            <person name="Kohout C."/>
            <person name="Pamer E.G."/>
        </authorList>
    </citation>
    <scope>NUCLEOTIDE SEQUENCE [LARGE SCALE GENOMIC DNA]</scope>
    <source>
        <strain evidence="1 2">DFI.1.165</strain>
    </source>
</reference>
<protein>
    <submittedName>
        <fullName evidence="1">DUF1893 domain-containing protein</fullName>
    </submittedName>
</protein>
<evidence type="ECO:0000313" key="1">
    <source>
        <dbReference type="EMBL" id="MCB7386229.1"/>
    </source>
</evidence>
<dbReference type="RefSeq" id="WP_082891592.1">
    <property type="nucleotide sequence ID" value="NZ_JAJCIQ010000001.1"/>
</dbReference>
<dbReference type="Gene3D" id="3.40.140.30">
    <property type="entry name" value="Hypothetical protein TM1506"/>
    <property type="match status" value="1"/>
</dbReference>
<evidence type="ECO:0000313" key="2">
    <source>
        <dbReference type="Proteomes" id="UP001299546"/>
    </source>
</evidence>
<dbReference type="InterPro" id="IPR015067">
    <property type="entry name" value="DUF1893_TM1506-like"/>
</dbReference>
<name>A0ABS8DEJ9_9FIRM</name>
<dbReference type="SUPFAM" id="SSF53927">
    <property type="entry name" value="Cytidine deaminase-like"/>
    <property type="match status" value="1"/>
</dbReference>
<dbReference type="Proteomes" id="UP001299546">
    <property type="component" value="Unassembled WGS sequence"/>
</dbReference>
<organism evidence="1 2">
    <name type="scientific">Bariatricus massiliensis</name>
    <dbReference type="NCBI Taxonomy" id="1745713"/>
    <lineage>
        <taxon>Bacteria</taxon>
        <taxon>Bacillati</taxon>
        <taxon>Bacillota</taxon>
        <taxon>Clostridia</taxon>
        <taxon>Lachnospirales</taxon>
        <taxon>Lachnospiraceae</taxon>
        <taxon>Bariatricus</taxon>
    </lineage>
</organism>
<dbReference type="EMBL" id="JAJCIS010000001">
    <property type="protein sequence ID" value="MCB7386229.1"/>
    <property type="molecule type" value="Genomic_DNA"/>
</dbReference>
<dbReference type="Pfam" id="PF08973">
    <property type="entry name" value="TM1506"/>
    <property type="match status" value="1"/>
</dbReference>
<dbReference type="InterPro" id="IPR016193">
    <property type="entry name" value="Cytidine_deaminase-like"/>
</dbReference>
<comment type="caution">
    <text evidence="1">The sequence shown here is derived from an EMBL/GenBank/DDBJ whole genome shotgun (WGS) entry which is preliminary data.</text>
</comment>
<proteinExistence type="predicted"/>
<dbReference type="InterPro" id="IPR037081">
    <property type="entry name" value="Hyp_TM1506"/>
</dbReference>
<sequence>MRDRYLEEAKELLYKEETRTCAVVWADEAAKEPYVSEEKGIRPLMKLLEEGGLALSNGCLADKVIGKAAAFLAVYGGVSQIYADVISEAALRVLQAEEVYCEYREVVPYIVNRTKTGRCPMESAVWEISDADMAYRVLKEKING</sequence>
<keyword evidence="2" id="KW-1185">Reference proteome</keyword>
<gene>
    <name evidence="1" type="ORF">LIZ65_02910</name>
</gene>
<accession>A0ABS8DEJ9</accession>